<protein>
    <submittedName>
        <fullName evidence="1">Uncharacterized protein</fullName>
    </submittedName>
</protein>
<reference evidence="1" key="1">
    <citation type="journal article" date="2014" name="Front. Microbiol.">
        <title>High frequency of phylogenetically diverse reductive dehalogenase-homologous genes in deep subseafloor sedimentary metagenomes.</title>
        <authorList>
            <person name="Kawai M."/>
            <person name="Futagami T."/>
            <person name="Toyoda A."/>
            <person name="Takaki Y."/>
            <person name="Nishi S."/>
            <person name="Hori S."/>
            <person name="Arai W."/>
            <person name="Tsubouchi T."/>
            <person name="Morono Y."/>
            <person name="Uchiyama I."/>
            <person name="Ito T."/>
            <person name="Fujiyama A."/>
            <person name="Inagaki F."/>
            <person name="Takami H."/>
        </authorList>
    </citation>
    <scope>NUCLEOTIDE SEQUENCE</scope>
    <source>
        <strain evidence="1">Expedition CK06-06</strain>
    </source>
</reference>
<name>X1KPF8_9ZZZZ</name>
<feature type="non-terminal residue" evidence="1">
    <location>
        <position position="1"/>
    </location>
</feature>
<accession>X1KPF8</accession>
<comment type="caution">
    <text evidence="1">The sequence shown here is derived from an EMBL/GenBank/DDBJ whole genome shotgun (WGS) entry which is preliminary data.</text>
</comment>
<gene>
    <name evidence="1" type="ORF">S03H2_69204</name>
</gene>
<sequence>PVKITLAGAVVRGDAIGYSTGWKQALATAGSVVQLRGVEGESGAIGDVITAFFGPCVLGGDDRFSGATPGAAVYVAEGSDNGKYTETAPTTQSDADQQVGVAISATELLITPNVEADHVHA</sequence>
<proteinExistence type="predicted"/>
<organism evidence="1">
    <name type="scientific">marine sediment metagenome</name>
    <dbReference type="NCBI Taxonomy" id="412755"/>
    <lineage>
        <taxon>unclassified sequences</taxon>
        <taxon>metagenomes</taxon>
        <taxon>ecological metagenomes</taxon>
    </lineage>
</organism>
<dbReference type="EMBL" id="BARU01045668">
    <property type="protein sequence ID" value="GAH95500.1"/>
    <property type="molecule type" value="Genomic_DNA"/>
</dbReference>
<dbReference type="AlphaFoldDB" id="X1KPF8"/>
<evidence type="ECO:0000313" key="1">
    <source>
        <dbReference type="EMBL" id="GAH95500.1"/>
    </source>
</evidence>